<dbReference type="SUPFAM" id="SSF53474">
    <property type="entry name" value="alpha/beta-Hydrolases"/>
    <property type="match status" value="1"/>
</dbReference>
<dbReference type="GO" id="GO:0016747">
    <property type="term" value="F:acyltransferase activity, transferring groups other than amino-acyl groups"/>
    <property type="evidence" value="ECO:0007669"/>
    <property type="project" value="TreeGrafter"/>
</dbReference>
<protein>
    <recommendedName>
        <fullName evidence="4">S-formylglutathione hydrolase FrmB</fullName>
    </recommendedName>
</protein>
<dbReference type="Proteomes" id="UP001143480">
    <property type="component" value="Unassembled WGS sequence"/>
</dbReference>
<evidence type="ECO:0000313" key="2">
    <source>
        <dbReference type="EMBL" id="GLL08068.1"/>
    </source>
</evidence>
<sequence>MKRPLDWPLLHGPVPFAVSAAAIAALGLLLYGAARRRAGWALVACGVAATLALTGGYVVDRVWRPFPDALPTMVLVWAGLGLAGVALAALWWPGRGWVRRLLAVAAALVALAGCASEINAMFGQYDSLRAALGMRPSDMISVVDATVAAPAVVTPAPGRGLVAVWRRPSQLGLHGRLMNTPIPGARSGFAARPAWIYLPPAYLSVPRAQLPVLILISGQPGTPRDWLDGGHVEAVMNEFARLHDGLAPIVVMPDGLGSVMANPLCMDSKLGNVETYLADDVPDWVRTHLGVDPDPRHWVVGGYSYGGTCALQLGVRRPDRYPTFLDISGQAEPTLGDRKGTVAAAFGGDAAAFARANPRDIMAARKFSDTLGLIVAGREDAEYGPQQKIIRTACEGAGMQVRWWELPGGHSWAVWGQGLVVALPTLAARLGLTEEAPR</sequence>
<dbReference type="Pfam" id="PF00756">
    <property type="entry name" value="Esterase"/>
    <property type="match status" value="1"/>
</dbReference>
<keyword evidence="1" id="KW-1133">Transmembrane helix</keyword>
<keyword evidence="3" id="KW-1185">Reference proteome</keyword>
<name>A0A9W6NT22_9ACTN</name>
<keyword evidence="1" id="KW-0812">Transmembrane</keyword>
<dbReference type="AlphaFoldDB" id="A0A9W6NT22"/>
<organism evidence="2 3">
    <name type="scientific">Dactylosporangium matsuzakiense</name>
    <dbReference type="NCBI Taxonomy" id="53360"/>
    <lineage>
        <taxon>Bacteria</taxon>
        <taxon>Bacillati</taxon>
        <taxon>Actinomycetota</taxon>
        <taxon>Actinomycetes</taxon>
        <taxon>Micromonosporales</taxon>
        <taxon>Micromonosporaceae</taxon>
        <taxon>Dactylosporangium</taxon>
    </lineage>
</organism>
<keyword evidence="1" id="KW-0472">Membrane</keyword>
<reference evidence="2" key="1">
    <citation type="journal article" date="2014" name="Int. J. Syst. Evol. Microbiol.">
        <title>Complete genome sequence of Corynebacterium casei LMG S-19264T (=DSM 44701T), isolated from a smear-ripened cheese.</title>
        <authorList>
            <consortium name="US DOE Joint Genome Institute (JGI-PGF)"/>
            <person name="Walter F."/>
            <person name="Albersmeier A."/>
            <person name="Kalinowski J."/>
            <person name="Ruckert C."/>
        </authorList>
    </citation>
    <scope>NUCLEOTIDE SEQUENCE</scope>
    <source>
        <strain evidence="2">VKM Ac-1321</strain>
    </source>
</reference>
<dbReference type="InterPro" id="IPR029058">
    <property type="entry name" value="AB_hydrolase_fold"/>
</dbReference>
<gene>
    <name evidence="2" type="ORF">GCM10017581_098280</name>
</gene>
<accession>A0A9W6NT22</accession>
<reference evidence="2" key="2">
    <citation type="submission" date="2023-01" db="EMBL/GenBank/DDBJ databases">
        <authorList>
            <person name="Sun Q."/>
            <person name="Evtushenko L."/>
        </authorList>
    </citation>
    <scope>NUCLEOTIDE SEQUENCE</scope>
    <source>
        <strain evidence="2">VKM Ac-1321</strain>
    </source>
</reference>
<proteinExistence type="predicted"/>
<dbReference type="PANTHER" id="PTHR48098">
    <property type="entry name" value="ENTEROCHELIN ESTERASE-RELATED"/>
    <property type="match status" value="1"/>
</dbReference>
<dbReference type="Gene3D" id="3.40.50.1820">
    <property type="entry name" value="alpha/beta hydrolase"/>
    <property type="match status" value="1"/>
</dbReference>
<feature type="transmembrane region" description="Helical" evidence="1">
    <location>
        <begin position="101"/>
        <end position="122"/>
    </location>
</feature>
<feature type="transmembrane region" description="Helical" evidence="1">
    <location>
        <begin position="12"/>
        <end position="31"/>
    </location>
</feature>
<dbReference type="RefSeq" id="WP_261959975.1">
    <property type="nucleotide sequence ID" value="NZ_BAAAXA010000001.1"/>
</dbReference>
<feature type="transmembrane region" description="Helical" evidence="1">
    <location>
        <begin position="70"/>
        <end position="92"/>
    </location>
</feature>
<evidence type="ECO:0000256" key="1">
    <source>
        <dbReference type="SAM" id="Phobius"/>
    </source>
</evidence>
<dbReference type="EMBL" id="BSFP01000124">
    <property type="protein sequence ID" value="GLL08068.1"/>
    <property type="molecule type" value="Genomic_DNA"/>
</dbReference>
<dbReference type="PANTHER" id="PTHR48098:SF1">
    <property type="entry name" value="DIACYLGLYCEROL ACYLTRANSFERASE_MYCOLYLTRANSFERASE AG85A"/>
    <property type="match status" value="1"/>
</dbReference>
<evidence type="ECO:0008006" key="4">
    <source>
        <dbReference type="Google" id="ProtNLM"/>
    </source>
</evidence>
<dbReference type="InterPro" id="IPR000801">
    <property type="entry name" value="Esterase-like"/>
</dbReference>
<evidence type="ECO:0000313" key="3">
    <source>
        <dbReference type="Proteomes" id="UP001143480"/>
    </source>
</evidence>
<feature type="transmembrane region" description="Helical" evidence="1">
    <location>
        <begin position="38"/>
        <end position="58"/>
    </location>
</feature>
<dbReference type="InterPro" id="IPR050583">
    <property type="entry name" value="Mycobacterial_A85_antigen"/>
</dbReference>
<comment type="caution">
    <text evidence="2">The sequence shown here is derived from an EMBL/GenBank/DDBJ whole genome shotgun (WGS) entry which is preliminary data.</text>
</comment>